<protein>
    <recommendedName>
        <fullName evidence="4">SGNH/GDSL hydrolase family protein</fullName>
    </recommendedName>
</protein>
<dbReference type="GO" id="GO:0016788">
    <property type="term" value="F:hydrolase activity, acting on ester bonds"/>
    <property type="evidence" value="ECO:0007669"/>
    <property type="project" value="UniProtKB-ARBA"/>
</dbReference>
<dbReference type="Gene3D" id="3.40.50.1110">
    <property type="entry name" value="SGNH hydrolase"/>
    <property type="match status" value="1"/>
</dbReference>
<feature type="transmembrane region" description="Helical" evidence="1">
    <location>
        <begin position="31"/>
        <end position="52"/>
    </location>
</feature>
<proteinExistence type="predicted"/>
<dbReference type="Proteomes" id="UP001164653">
    <property type="component" value="Chromosome"/>
</dbReference>
<gene>
    <name evidence="2" type="ORF">ON006_09075</name>
</gene>
<keyword evidence="1" id="KW-1133">Transmembrane helix</keyword>
<dbReference type="SUPFAM" id="SSF52266">
    <property type="entry name" value="SGNH hydrolase"/>
    <property type="match status" value="1"/>
</dbReference>
<sequence>MTNNQIRLVTMFSGYLLLAITVYRWQIFTHYIFTIYLFKSLIPAAFVLLFLGIGRSLKLPYLLCLAFPVVLEAVSYLYIRHVISANQHVAHHEVGVLNRWIDYRDVVQFNRQFSSYSPELGYTLRPNSSGQHASLEFDTEFRINSFGVRDDEASLDNPSIVFLGDSFTMGWGVGQEENYASMVEQKLGVRTLNAGISSYGTFREMLLFSKIKRDSCKLVVLQYCDNDREENEARNEPNLQGQLLTPETFHNTTIFNRINESYFPMRYTYFFVREKDLLKRIWTCPVMVTREITTAISSWVHGRQLSVNTPPDIKTPAKTKIHTEYFFKSLGRIRQFYKGNIVVMHLDGRYTRPEMINAFEAEGKRLGDDRLFFLPTHNILKTSDYYPVDGHIKASGHADISEALIKLIREKQLLNHH</sequence>
<evidence type="ECO:0008006" key="4">
    <source>
        <dbReference type="Google" id="ProtNLM"/>
    </source>
</evidence>
<dbReference type="AlphaFoldDB" id="A0A9E8SLX2"/>
<dbReference type="KEGG" id="dpf:ON006_09075"/>
<evidence type="ECO:0000313" key="2">
    <source>
        <dbReference type="EMBL" id="WAC14100.1"/>
    </source>
</evidence>
<evidence type="ECO:0000256" key="1">
    <source>
        <dbReference type="SAM" id="Phobius"/>
    </source>
</evidence>
<feature type="transmembrane region" description="Helical" evidence="1">
    <location>
        <begin position="7"/>
        <end position="25"/>
    </location>
</feature>
<keyword evidence="1" id="KW-0472">Membrane</keyword>
<keyword evidence="1" id="KW-0812">Transmembrane</keyword>
<organism evidence="2 3">
    <name type="scientific">Dyadobacter pollutisoli</name>
    <dbReference type="NCBI Taxonomy" id="2910158"/>
    <lineage>
        <taxon>Bacteria</taxon>
        <taxon>Pseudomonadati</taxon>
        <taxon>Bacteroidota</taxon>
        <taxon>Cytophagia</taxon>
        <taxon>Cytophagales</taxon>
        <taxon>Spirosomataceae</taxon>
        <taxon>Dyadobacter</taxon>
    </lineage>
</organism>
<keyword evidence="3" id="KW-1185">Reference proteome</keyword>
<feature type="transmembrane region" description="Helical" evidence="1">
    <location>
        <begin position="59"/>
        <end position="79"/>
    </location>
</feature>
<dbReference type="RefSeq" id="WP_244818794.1">
    <property type="nucleotide sequence ID" value="NZ_CP112998.1"/>
</dbReference>
<accession>A0A9E8SLX2</accession>
<dbReference type="EMBL" id="CP112998">
    <property type="protein sequence ID" value="WAC14100.1"/>
    <property type="molecule type" value="Genomic_DNA"/>
</dbReference>
<reference evidence="2" key="1">
    <citation type="submission" date="2022-11" db="EMBL/GenBank/DDBJ databases">
        <title>Dyadobacter pollutisoli sp. nov., isolated from plastic dumped soil.</title>
        <authorList>
            <person name="Kim J.M."/>
            <person name="Kim K.R."/>
            <person name="Lee J.K."/>
            <person name="Hao L."/>
            <person name="Jeon C.O."/>
        </authorList>
    </citation>
    <scope>NUCLEOTIDE SEQUENCE</scope>
    <source>
        <strain evidence="2">U1</strain>
    </source>
</reference>
<name>A0A9E8SLX2_9BACT</name>
<dbReference type="InterPro" id="IPR036514">
    <property type="entry name" value="SGNH_hydro_sf"/>
</dbReference>
<evidence type="ECO:0000313" key="3">
    <source>
        <dbReference type="Proteomes" id="UP001164653"/>
    </source>
</evidence>